<protein>
    <recommendedName>
        <fullName evidence="5">Glutathione transferase</fullName>
    </recommendedName>
</protein>
<dbReference type="InterPro" id="IPR010987">
    <property type="entry name" value="Glutathione-S-Trfase_C-like"/>
</dbReference>
<organism evidence="3 4">
    <name type="scientific">Acanthocheilonema viteae</name>
    <name type="common">Filarial nematode worm</name>
    <name type="synonym">Dipetalonema viteae</name>
    <dbReference type="NCBI Taxonomy" id="6277"/>
    <lineage>
        <taxon>Eukaryota</taxon>
        <taxon>Metazoa</taxon>
        <taxon>Ecdysozoa</taxon>
        <taxon>Nematoda</taxon>
        <taxon>Chromadorea</taxon>
        <taxon>Rhabditida</taxon>
        <taxon>Spirurina</taxon>
        <taxon>Spiruromorpha</taxon>
        <taxon>Filarioidea</taxon>
        <taxon>Onchocercidae</taxon>
        <taxon>Acanthocheilonema</taxon>
    </lineage>
</organism>
<proteinExistence type="predicted"/>
<name>A0A498SSW9_ACAVI</name>
<sequence length="205" mass="23323">MATNMLLPKFKLYNSNEQRNGKLAKLIFQIANVPYENISIDREEQWNAIRNETLPGTLPILEIDDVKLSGQTAICRHLAWRFGLSGQTATTDALLDMFADLLFEAQILIFGPANDDNDSNINVVTADDMKVGKVCNRIASIIEKQLTNHKTTYLIGEEITWVDLMTYVFFNSLMDYGKGVNLDRYPSVKRMYERISQITEFGNNS</sequence>
<dbReference type="SUPFAM" id="SSF52833">
    <property type="entry name" value="Thioredoxin-like"/>
    <property type="match status" value="1"/>
</dbReference>
<dbReference type="Gene3D" id="3.40.30.10">
    <property type="entry name" value="Glutaredoxin"/>
    <property type="match status" value="1"/>
</dbReference>
<dbReference type="GO" id="GO:0006749">
    <property type="term" value="P:glutathione metabolic process"/>
    <property type="evidence" value="ECO:0007669"/>
    <property type="project" value="TreeGrafter"/>
</dbReference>
<dbReference type="Proteomes" id="UP000276991">
    <property type="component" value="Unassembled WGS sequence"/>
</dbReference>
<evidence type="ECO:0000259" key="1">
    <source>
        <dbReference type="PROSITE" id="PS50404"/>
    </source>
</evidence>
<dbReference type="InterPro" id="IPR040079">
    <property type="entry name" value="Glutathione_S-Trfase"/>
</dbReference>
<gene>
    <name evidence="3" type="ORF">NAV_LOCUS8004</name>
</gene>
<keyword evidence="4" id="KW-1185">Reference proteome</keyword>
<dbReference type="GO" id="GO:0004364">
    <property type="term" value="F:glutathione transferase activity"/>
    <property type="evidence" value="ECO:0007669"/>
    <property type="project" value="TreeGrafter"/>
</dbReference>
<evidence type="ECO:0000259" key="2">
    <source>
        <dbReference type="PROSITE" id="PS50405"/>
    </source>
</evidence>
<dbReference type="InterPro" id="IPR036282">
    <property type="entry name" value="Glutathione-S-Trfase_C_sf"/>
</dbReference>
<feature type="domain" description="GST N-terminal" evidence="1">
    <location>
        <begin position="8"/>
        <end position="86"/>
    </location>
</feature>
<dbReference type="OrthoDB" id="414243at2759"/>
<dbReference type="Gene3D" id="1.20.1050.10">
    <property type="match status" value="1"/>
</dbReference>
<dbReference type="InterPro" id="IPR004045">
    <property type="entry name" value="Glutathione_S-Trfase_N"/>
</dbReference>
<evidence type="ECO:0000313" key="4">
    <source>
        <dbReference type="Proteomes" id="UP000276991"/>
    </source>
</evidence>
<dbReference type="PROSITE" id="PS50405">
    <property type="entry name" value="GST_CTER"/>
    <property type="match status" value="1"/>
</dbReference>
<dbReference type="PANTHER" id="PTHR11571">
    <property type="entry name" value="GLUTATHIONE S-TRANSFERASE"/>
    <property type="match status" value="1"/>
</dbReference>
<feature type="domain" description="GST C-terminal" evidence="2">
    <location>
        <begin position="84"/>
        <end position="205"/>
    </location>
</feature>
<dbReference type="Pfam" id="PF14497">
    <property type="entry name" value="GST_C_3"/>
    <property type="match status" value="1"/>
</dbReference>
<dbReference type="AlphaFoldDB" id="A0A498SSW9"/>
<dbReference type="STRING" id="6277.A0A498SSW9"/>
<dbReference type="SFLD" id="SFLDS00019">
    <property type="entry name" value="Glutathione_Transferase_(cytos"/>
    <property type="match status" value="1"/>
</dbReference>
<reference evidence="3 4" key="1">
    <citation type="submission" date="2018-08" db="EMBL/GenBank/DDBJ databases">
        <authorList>
            <person name="Laetsch R D."/>
            <person name="Stevens L."/>
            <person name="Kumar S."/>
            <person name="Blaxter L. M."/>
        </authorList>
    </citation>
    <scope>NUCLEOTIDE SEQUENCE [LARGE SCALE GENOMIC DNA]</scope>
</reference>
<dbReference type="PROSITE" id="PS50404">
    <property type="entry name" value="GST_NTER"/>
    <property type="match status" value="1"/>
</dbReference>
<dbReference type="EMBL" id="UPTC01002221">
    <property type="protein sequence ID" value="VBB33213.1"/>
    <property type="molecule type" value="Genomic_DNA"/>
</dbReference>
<dbReference type="InterPro" id="IPR036249">
    <property type="entry name" value="Thioredoxin-like_sf"/>
</dbReference>
<evidence type="ECO:0008006" key="5">
    <source>
        <dbReference type="Google" id="ProtNLM"/>
    </source>
</evidence>
<dbReference type="Pfam" id="PF13417">
    <property type="entry name" value="GST_N_3"/>
    <property type="match status" value="1"/>
</dbReference>
<dbReference type="SUPFAM" id="SSF47616">
    <property type="entry name" value="GST C-terminal domain-like"/>
    <property type="match status" value="1"/>
</dbReference>
<dbReference type="CDD" id="cd03192">
    <property type="entry name" value="GST_C_Sigma_like"/>
    <property type="match status" value="1"/>
</dbReference>
<dbReference type="PANTHER" id="PTHR11571:SF150">
    <property type="entry name" value="GLUTATHIONE S-TRANSFERASE"/>
    <property type="match status" value="1"/>
</dbReference>
<dbReference type="InterPro" id="IPR004046">
    <property type="entry name" value="GST_C"/>
</dbReference>
<evidence type="ECO:0000313" key="3">
    <source>
        <dbReference type="EMBL" id="VBB33213.1"/>
    </source>
</evidence>
<dbReference type="InterPro" id="IPR050213">
    <property type="entry name" value="GST_superfamily"/>
</dbReference>
<accession>A0A498SSW9</accession>